<dbReference type="GO" id="GO:0004519">
    <property type="term" value="F:endonuclease activity"/>
    <property type="evidence" value="ECO:0007669"/>
    <property type="project" value="UniProtKB-KW"/>
</dbReference>
<feature type="transmembrane region" description="Helical" evidence="1">
    <location>
        <begin position="7"/>
        <end position="28"/>
    </location>
</feature>
<feature type="transmembrane region" description="Helical" evidence="1">
    <location>
        <begin position="65"/>
        <end position="86"/>
    </location>
</feature>
<keyword evidence="3" id="KW-0540">Nuclease</keyword>
<dbReference type="Gene3D" id="3.60.10.10">
    <property type="entry name" value="Endonuclease/exonuclease/phosphatase"/>
    <property type="match status" value="1"/>
</dbReference>
<gene>
    <name evidence="3" type="ORF">D3M95_09335</name>
</gene>
<dbReference type="AlphaFoldDB" id="A0A418Q5K0"/>
<feature type="transmembrane region" description="Helical" evidence="1">
    <location>
        <begin position="40"/>
        <end position="58"/>
    </location>
</feature>
<keyword evidence="1" id="KW-0472">Membrane</keyword>
<keyword evidence="1" id="KW-1133">Transmembrane helix</keyword>
<dbReference type="Proteomes" id="UP000285278">
    <property type="component" value="Unassembled WGS sequence"/>
</dbReference>
<evidence type="ECO:0000259" key="2">
    <source>
        <dbReference type="Pfam" id="PF03372"/>
    </source>
</evidence>
<evidence type="ECO:0000256" key="1">
    <source>
        <dbReference type="SAM" id="Phobius"/>
    </source>
</evidence>
<dbReference type="InterPro" id="IPR036691">
    <property type="entry name" value="Endo/exonu/phosph_ase_sf"/>
</dbReference>
<name>A0A418Q5K0_9CORY</name>
<dbReference type="OrthoDB" id="2340043at2"/>
<keyword evidence="3" id="KW-0255">Endonuclease</keyword>
<dbReference type="RefSeq" id="WP_119665152.1">
    <property type="nucleotide sequence ID" value="NZ_QXJK01000011.1"/>
</dbReference>
<evidence type="ECO:0000313" key="3">
    <source>
        <dbReference type="EMBL" id="RIX33885.1"/>
    </source>
</evidence>
<dbReference type="Pfam" id="PF03372">
    <property type="entry name" value="Exo_endo_phos"/>
    <property type="match status" value="1"/>
</dbReference>
<keyword evidence="4" id="KW-1185">Reference proteome</keyword>
<reference evidence="3 4" key="1">
    <citation type="submission" date="2018-09" db="EMBL/GenBank/DDBJ databases">
        <title>Optimization and identification of Corynebacterium falsenii FN1-14 from fish paste.</title>
        <authorList>
            <person name="Daroonpunt R."/>
            <person name="Tanasupawat S."/>
        </authorList>
    </citation>
    <scope>NUCLEOTIDE SEQUENCE [LARGE SCALE GENOMIC DNA]</scope>
    <source>
        <strain evidence="3 4">FN1-14</strain>
    </source>
</reference>
<dbReference type="InterPro" id="IPR005135">
    <property type="entry name" value="Endo/exonuclease/phosphatase"/>
</dbReference>
<sequence length="304" mass="32483">MSKHLHVGLSAVLIAGGLLWLSTIIWPIHPTATWRWVPELQASAFLGAVVLFVGVGVLTSVRRGFVFGLVVLLALLVVPRIPAAFFSPDATTHTRVFALNTYFAGADDGQVAQVINELRPDIVFLSETDPEEVATVARGTGMIALTMADPGPEGADGVAALVTPQFGKESGAFGEMVTGVTRFQMPRVYAPLRDNSQFVGIHNVAPVGSDRSAWVDGLSRLTEWSKDKKKLVVAGDFNATRGHPGFREFALTSCTGHFAQTPTWPSSTPVIRLDHILTTGQCLDGGTVKVAGTDHRGVWADVTT</sequence>
<keyword evidence="1" id="KW-0812">Transmembrane</keyword>
<feature type="domain" description="Endonuclease/exonuclease/phosphatase" evidence="2">
    <location>
        <begin position="100"/>
        <end position="283"/>
    </location>
</feature>
<dbReference type="STRING" id="1451189.CFAL_01320"/>
<keyword evidence="3" id="KW-0269">Exonuclease</keyword>
<organism evidence="3 4">
    <name type="scientific">Corynebacterium falsenii</name>
    <dbReference type="NCBI Taxonomy" id="108486"/>
    <lineage>
        <taxon>Bacteria</taxon>
        <taxon>Bacillati</taxon>
        <taxon>Actinomycetota</taxon>
        <taxon>Actinomycetes</taxon>
        <taxon>Mycobacteriales</taxon>
        <taxon>Corynebacteriaceae</taxon>
        <taxon>Corynebacterium</taxon>
    </lineage>
</organism>
<protein>
    <submittedName>
        <fullName evidence="3">Endonuclease/exonuclease/phosphatase family protein</fullName>
    </submittedName>
</protein>
<comment type="caution">
    <text evidence="3">The sequence shown here is derived from an EMBL/GenBank/DDBJ whole genome shotgun (WGS) entry which is preliminary data.</text>
</comment>
<dbReference type="SUPFAM" id="SSF56219">
    <property type="entry name" value="DNase I-like"/>
    <property type="match status" value="1"/>
</dbReference>
<dbReference type="GO" id="GO:0004527">
    <property type="term" value="F:exonuclease activity"/>
    <property type="evidence" value="ECO:0007669"/>
    <property type="project" value="UniProtKB-KW"/>
</dbReference>
<proteinExistence type="predicted"/>
<accession>A0A418Q5K0</accession>
<keyword evidence="3" id="KW-0378">Hydrolase</keyword>
<dbReference type="EMBL" id="QXJK01000011">
    <property type="protein sequence ID" value="RIX33885.1"/>
    <property type="molecule type" value="Genomic_DNA"/>
</dbReference>
<evidence type="ECO:0000313" key="4">
    <source>
        <dbReference type="Proteomes" id="UP000285278"/>
    </source>
</evidence>